<proteinExistence type="predicted"/>
<comment type="caution">
    <text evidence="2">The sequence shown here is derived from an EMBL/GenBank/DDBJ whole genome shotgun (WGS) entry which is preliminary data.</text>
</comment>
<feature type="region of interest" description="Disordered" evidence="1">
    <location>
        <begin position="237"/>
        <end position="265"/>
    </location>
</feature>
<feature type="compositionally biased region" description="Basic and acidic residues" evidence="1">
    <location>
        <begin position="239"/>
        <end position="250"/>
    </location>
</feature>
<gene>
    <name evidence="2" type="ORF">KFE25_010665</name>
</gene>
<dbReference type="Proteomes" id="UP000751190">
    <property type="component" value="Unassembled WGS sequence"/>
</dbReference>
<feature type="region of interest" description="Disordered" evidence="1">
    <location>
        <begin position="1"/>
        <end position="21"/>
    </location>
</feature>
<evidence type="ECO:0000313" key="3">
    <source>
        <dbReference type="Proteomes" id="UP000751190"/>
    </source>
</evidence>
<dbReference type="AlphaFoldDB" id="A0A8J6C5B1"/>
<accession>A0A8J6C5B1</accession>
<keyword evidence="3" id="KW-1185">Reference proteome</keyword>
<evidence type="ECO:0000256" key="1">
    <source>
        <dbReference type="SAM" id="MobiDB-lite"/>
    </source>
</evidence>
<feature type="region of interest" description="Disordered" evidence="1">
    <location>
        <begin position="96"/>
        <end position="118"/>
    </location>
</feature>
<reference evidence="2" key="1">
    <citation type="submission" date="2021-05" db="EMBL/GenBank/DDBJ databases">
        <title>The genome of the haptophyte Pavlova lutheri (Diacronema luteri, Pavlovales) - a model for lipid biosynthesis in eukaryotic algae.</title>
        <authorList>
            <person name="Hulatt C.J."/>
            <person name="Posewitz M.C."/>
        </authorList>
    </citation>
    <scope>NUCLEOTIDE SEQUENCE</scope>
    <source>
        <strain evidence="2">NIVA-4/92</strain>
    </source>
</reference>
<evidence type="ECO:0000313" key="2">
    <source>
        <dbReference type="EMBL" id="KAG8460914.1"/>
    </source>
</evidence>
<protein>
    <submittedName>
        <fullName evidence="2">Uncharacterized protein</fullName>
    </submittedName>
</protein>
<sequence length="291" mass="31193">MRDAPARPLHGTPAVGSAHVASYSTPTTRTLAHAAAPSRSAVRALANGGWRVDGAPIARQPPSAARRVGMEAEQSPAFAHVAPAARRLLLRGSVPFGRPSMRDSPPAPTAARAWPTPQPMLPHIRAASVCTPDGLHIETPKMAELERSRHVAFSSPLHESFFYTREREEGGSAHDAVCGEGERAFATAAPARAAKVAGKRTTPVRSERDPAREQALGALLREIARTDSPREPVLGVRVDASEPRMHEQRKGAASKGSKARPRAPVDFQKSLNFAEIDVRSARKLGARAVWK</sequence>
<organism evidence="2 3">
    <name type="scientific">Diacronema lutheri</name>
    <name type="common">Unicellular marine alga</name>
    <name type="synonym">Monochrysis lutheri</name>
    <dbReference type="NCBI Taxonomy" id="2081491"/>
    <lineage>
        <taxon>Eukaryota</taxon>
        <taxon>Haptista</taxon>
        <taxon>Haptophyta</taxon>
        <taxon>Pavlovophyceae</taxon>
        <taxon>Pavlovales</taxon>
        <taxon>Pavlovaceae</taxon>
        <taxon>Diacronema</taxon>
    </lineage>
</organism>
<name>A0A8J6C5B1_DIALT</name>
<dbReference type="EMBL" id="JAGTXO010000029">
    <property type="protein sequence ID" value="KAG8460914.1"/>
    <property type="molecule type" value="Genomic_DNA"/>
</dbReference>